<evidence type="ECO:0000256" key="2">
    <source>
        <dbReference type="PROSITE-ProRule" id="PRU00192"/>
    </source>
</evidence>
<evidence type="ECO:0000313" key="5">
    <source>
        <dbReference type="EMBL" id="KAJ3226479.1"/>
    </source>
</evidence>
<feature type="domain" description="SH3" evidence="4">
    <location>
        <begin position="342"/>
        <end position="408"/>
    </location>
</feature>
<proteinExistence type="predicted"/>
<accession>A0AAD5Y182</accession>
<reference evidence="5" key="1">
    <citation type="submission" date="2020-05" db="EMBL/GenBank/DDBJ databases">
        <title>Phylogenomic resolution of chytrid fungi.</title>
        <authorList>
            <person name="Stajich J.E."/>
            <person name="Amses K."/>
            <person name="Simmons R."/>
            <person name="Seto K."/>
            <person name="Myers J."/>
            <person name="Bonds A."/>
            <person name="Quandt C.A."/>
            <person name="Barry K."/>
            <person name="Liu P."/>
            <person name="Grigoriev I."/>
            <person name="Longcore J.E."/>
            <person name="James T.Y."/>
        </authorList>
    </citation>
    <scope>NUCLEOTIDE SEQUENCE</scope>
    <source>
        <strain evidence="5">JEL0476</strain>
    </source>
</reference>
<organism evidence="5 6">
    <name type="scientific">Clydaea vesicula</name>
    <dbReference type="NCBI Taxonomy" id="447962"/>
    <lineage>
        <taxon>Eukaryota</taxon>
        <taxon>Fungi</taxon>
        <taxon>Fungi incertae sedis</taxon>
        <taxon>Chytridiomycota</taxon>
        <taxon>Chytridiomycota incertae sedis</taxon>
        <taxon>Chytridiomycetes</taxon>
        <taxon>Lobulomycetales</taxon>
        <taxon>Lobulomycetaceae</taxon>
        <taxon>Clydaea</taxon>
    </lineage>
</organism>
<dbReference type="AlphaFoldDB" id="A0AAD5Y182"/>
<dbReference type="InterPro" id="IPR001452">
    <property type="entry name" value="SH3_domain"/>
</dbReference>
<protein>
    <recommendedName>
        <fullName evidence="4">SH3 domain-containing protein</fullName>
    </recommendedName>
</protein>
<dbReference type="InterPro" id="IPR036028">
    <property type="entry name" value="SH3-like_dom_sf"/>
</dbReference>
<evidence type="ECO:0000256" key="3">
    <source>
        <dbReference type="SAM" id="Phobius"/>
    </source>
</evidence>
<evidence type="ECO:0000259" key="4">
    <source>
        <dbReference type="PROSITE" id="PS50002"/>
    </source>
</evidence>
<keyword evidence="3" id="KW-0812">Transmembrane</keyword>
<feature type="transmembrane region" description="Helical" evidence="3">
    <location>
        <begin position="271"/>
        <end position="293"/>
    </location>
</feature>
<dbReference type="Gene3D" id="2.30.30.40">
    <property type="entry name" value="SH3 Domains"/>
    <property type="match status" value="1"/>
</dbReference>
<sequence length="470" mass="53882">MNAIDGLPLTSRQSALHMNNQIFTFGGYVDHKNTIDSNNINIINPISKKLMKSVGPKNSSISPNARASSCFLPYSADDKEFSEESFSSTSPEKTPPIIMLFGESSKDGIITRHNDVWLAKILVNEVEWVRIYPKPDKLTGLSPNPTTLNSCVRHAFMGTNTVFFFGGITTINDNETRLTNSIWSLSQNRDSLEWRWQLITTHDANLSNSNDLVPTSRATSIFNIENMQLLIYGGFTDLNNIPKLYIFDLCAMKWVERVNRNYDRMDCPEKISVFLVVTTALILIFAVLVILFISKKFRKSQFLEKFIMDINSGNPENKNNWKYYILKNRYFKKLATVFKISSISTSKKLVSDRIHKGHIPQHDDQIIVNVGDIFEIREIYLDDWVFGFNVNTSKEGIIPLNCLENLNPLDYPEILNNKRYKPLVHGLDQLGNNHNEDFNSYEAQLRQRQSQRISFPPNYAEIQNDNIATD</sequence>
<comment type="caution">
    <text evidence="5">The sequence shown here is derived from an EMBL/GenBank/DDBJ whole genome shotgun (WGS) entry which is preliminary data.</text>
</comment>
<dbReference type="SUPFAM" id="SSF50044">
    <property type="entry name" value="SH3-domain"/>
    <property type="match status" value="1"/>
</dbReference>
<name>A0AAD5Y182_9FUNG</name>
<dbReference type="SUPFAM" id="SSF117281">
    <property type="entry name" value="Kelch motif"/>
    <property type="match status" value="1"/>
</dbReference>
<evidence type="ECO:0000313" key="6">
    <source>
        <dbReference type="Proteomes" id="UP001211065"/>
    </source>
</evidence>
<evidence type="ECO:0000256" key="1">
    <source>
        <dbReference type="ARBA" id="ARBA00022443"/>
    </source>
</evidence>
<gene>
    <name evidence="5" type="ORF">HK099_004789</name>
</gene>
<keyword evidence="3" id="KW-0472">Membrane</keyword>
<dbReference type="InterPro" id="IPR015915">
    <property type="entry name" value="Kelch-typ_b-propeller"/>
</dbReference>
<dbReference type="Gene3D" id="2.120.10.80">
    <property type="entry name" value="Kelch-type beta propeller"/>
    <property type="match status" value="1"/>
</dbReference>
<keyword evidence="6" id="KW-1185">Reference proteome</keyword>
<keyword evidence="3" id="KW-1133">Transmembrane helix</keyword>
<keyword evidence="1 2" id="KW-0728">SH3 domain</keyword>
<dbReference type="PROSITE" id="PS50002">
    <property type="entry name" value="SH3"/>
    <property type="match status" value="1"/>
</dbReference>
<dbReference type="Proteomes" id="UP001211065">
    <property type="component" value="Unassembled WGS sequence"/>
</dbReference>
<dbReference type="EMBL" id="JADGJW010000035">
    <property type="protein sequence ID" value="KAJ3226479.1"/>
    <property type="molecule type" value="Genomic_DNA"/>
</dbReference>